<dbReference type="PROSITE" id="PS50144">
    <property type="entry name" value="MATH"/>
    <property type="match status" value="1"/>
</dbReference>
<sequence length="178" mass="20338">MAIEEPSYKKSNSTPSWEVNVNVKFFVLDQIPGQYLIIPDAIGEEKRFDWMKIEWCFPNLLSHDTLNDPSKGYLVNDCCVFGVGVSVLGNTRHGEAFTLDNNGSWHFTLREIKIQMGNISLSFFEWVQAKRWFAKLSGSWGYICFVPLDLMKEGSGYVVNDSIIIEAELIDSQRCLLK</sequence>
<dbReference type="AlphaFoldDB" id="A0A9Q0G0F0"/>
<keyword evidence="3" id="KW-1185">Reference proteome</keyword>
<dbReference type="EMBL" id="JAKUCV010002918">
    <property type="protein sequence ID" value="KAJ4840908.1"/>
    <property type="molecule type" value="Genomic_DNA"/>
</dbReference>
<dbReference type="SUPFAM" id="SSF49599">
    <property type="entry name" value="TRAF domain-like"/>
    <property type="match status" value="2"/>
</dbReference>
<evidence type="ECO:0000313" key="3">
    <source>
        <dbReference type="Proteomes" id="UP001141552"/>
    </source>
</evidence>
<feature type="domain" description="MATH" evidence="1">
    <location>
        <begin position="139"/>
        <end position="169"/>
    </location>
</feature>
<protein>
    <recommendedName>
        <fullName evidence="1">MATH domain-containing protein</fullName>
    </recommendedName>
</protein>
<dbReference type="CDD" id="cd00121">
    <property type="entry name" value="MATH"/>
    <property type="match status" value="2"/>
</dbReference>
<accession>A0A9Q0G0F0</accession>
<organism evidence="2 3">
    <name type="scientific">Turnera subulata</name>
    <dbReference type="NCBI Taxonomy" id="218843"/>
    <lineage>
        <taxon>Eukaryota</taxon>
        <taxon>Viridiplantae</taxon>
        <taxon>Streptophyta</taxon>
        <taxon>Embryophyta</taxon>
        <taxon>Tracheophyta</taxon>
        <taxon>Spermatophyta</taxon>
        <taxon>Magnoliopsida</taxon>
        <taxon>eudicotyledons</taxon>
        <taxon>Gunneridae</taxon>
        <taxon>Pentapetalae</taxon>
        <taxon>rosids</taxon>
        <taxon>fabids</taxon>
        <taxon>Malpighiales</taxon>
        <taxon>Passifloraceae</taxon>
        <taxon>Turnera</taxon>
    </lineage>
</organism>
<dbReference type="Pfam" id="PF00917">
    <property type="entry name" value="MATH"/>
    <property type="match status" value="1"/>
</dbReference>
<evidence type="ECO:0000313" key="2">
    <source>
        <dbReference type="EMBL" id="KAJ4840908.1"/>
    </source>
</evidence>
<dbReference type="PANTHER" id="PTHR46162:SF40">
    <property type="entry name" value="TRAF-LIKE FAMILY PROTEIN"/>
    <property type="match status" value="1"/>
</dbReference>
<dbReference type="OrthoDB" id="192247at2759"/>
<dbReference type="PANTHER" id="PTHR46162">
    <property type="entry name" value="TRAF-LIKE FAMILY PROTEIN"/>
    <property type="match status" value="1"/>
</dbReference>
<dbReference type="Pfam" id="PF22486">
    <property type="entry name" value="MATH_2"/>
    <property type="match status" value="1"/>
</dbReference>
<comment type="caution">
    <text evidence="2">The sequence shown here is derived from an EMBL/GenBank/DDBJ whole genome shotgun (WGS) entry which is preliminary data.</text>
</comment>
<dbReference type="Proteomes" id="UP001141552">
    <property type="component" value="Unassembled WGS sequence"/>
</dbReference>
<gene>
    <name evidence="2" type="ORF">Tsubulata_001101</name>
</gene>
<reference evidence="2" key="1">
    <citation type="submission" date="2022-02" db="EMBL/GenBank/DDBJ databases">
        <authorList>
            <person name="Henning P.M."/>
            <person name="McCubbin A.G."/>
            <person name="Shore J.S."/>
        </authorList>
    </citation>
    <scope>NUCLEOTIDE SEQUENCE</scope>
    <source>
        <strain evidence="2">F60SS</strain>
        <tissue evidence="2">Leaves</tissue>
    </source>
</reference>
<name>A0A9Q0G0F0_9ROSI</name>
<reference evidence="2" key="2">
    <citation type="journal article" date="2023" name="Plants (Basel)">
        <title>Annotation of the Turnera subulata (Passifloraceae) Draft Genome Reveals the S-Locus Evolved after the Divergence of Turneroideae from Passifloroideae in a Stepwise Manner.</title>
        <authorList>
            <person name="Henning P.M."/>
            <person name="Roalson E.H."/>
            <person name="Mir W."/>
            <person name="McCubbin A.G."/>
            <person name="Shore J.S."/>
        </authorList>
    </citation>
    <scope>NUCLEOTIDE SEQUENCE</scope>
    <source>
        <strain evidence="2">F60SS</strain>
    </source>
</reference>
<evidence type="ECO:0000259" key="1">
    <source>
        <dbReference type="PROSITE" id="PS50144"/>
    </source>
</evidence>
<dbReference type="Gene3D" id="2.60.210.10">
    <property type="entry name" value="Apoptosis, Tumor Necrosis Factor Receptor Associated Protein 2, Chain A"/>
    <property type="match status" value="2"/>
</dbReference>
<dbReference type="InterPro" id="IPR008974">
    <property type="entry name" value="TRAF-like"/>
</dbReference>
<dbReference type="InterPro" id="IPR002083">
    <property type="entry name" value="MATH/TRAF_dom"/>
</dbReference>
<proteinExistence type="predicted"/>